<sequence length="169" mass="19472">MLSTYVFTTKIDNMTTSLSNIRKYICIFLHHTIKMFSRMANKPKFGPPRLFATKKFESFNKILRLASIHTNQHSPRRDIAISFVNFQNQWVTTSSLPNDEKEAVPRYLIQTYPGYEFQQIHQLRINSKDVCKKGYFVVVRNTHPAPSFSIKTIRILNAASLSSISGLSP</sequence>
<dbReference type="STRING" id="27349.A0A0L6UD00"/>
<dbReference type="OrthoDB" id="2506088at2759"/>
<reference evidence="1 2" key="1">
    <citation type="submission" date="2015-08" db="EMBL/GenBank/DDBJ databases">
        <title>Next Generation Sequencing and Analysis of the Genome of Puccinia sorghi L Schw, the Causal Agent of Maize Common Rust.</title>
        <authorList>
            <person name="Rochi L."/>
            <person name="Burguener G."/>
            <person name="Darino M."/>
            <person name="Turjanski A."/>
            <person name="Kreff E."/>
            <person name="Dieguez M.J."/>
            <person name="Sacco F."/>
        </authorList>
    </citation>
    <scope>NUCLEOTIDE SEQUENCE [LARGE SCALE GENOMIC DNA]</scope>
    <source>
        <strain evidence="1 2">RO10H11247</strain>
    </source>
</reference>
<evidence type="ECO:0000313" key="2">
    <source>
        <dbReference type="Proteomes" id="UP000037035"/>
    </source>
</evidence>
<accession>A0A0L6UD00</accession>
<dbReference type="AlphaFoldDB" id="A0A0L6UD00"/>
<organism evidence="1 2">
    <name type="scientific">Puccinia sorghi</name>
    <dbReference type="NCBI Taxonomy" id="27349"/>
    <lineage>
        <taxon>Eukaryota</taxon>
        <taxon>Fungi</taxon>
        <taxon>Dikarya</taxon>
        <taxon>Basidiomycota</taxon>
        <taxon>Pucciniomycotina</taxon>
        <taxon>Pucciniomycetes</taxon>
        <taxon>Pucciniales</taxon>
        <taxon>Pucciniaceae</taxon>
        <taxon>Puccinia</taxon>
    </lineage>
</organism>
<comment type="caution">
    <text evidence="1">The sequence shown here is derived from an EMBL/GenBank/DDBJ whole genome shotgun (WGS) entry which is preliminary data.</text>
</comment>
<keyword evidence="2" id="KW-1185">Reference proteome</keyword>
<evidence type="ECO:0000313" key="1">
    <source>
        <dbReference type="EMBL" id="KNZ46391.1"/>
    </source>
</evidence>
<dbReference type="EMBL" id="LAVV01012727">
    <property type="protein sequence ID" value="KNZ46391.1"/>
    <property type="molecule type" value="Genomic_DNA"/>
</dbReference>
<dbReference type="VEuPathDB" id="FungiDB:VP01_7309g1"/>
<protein>
    <submittedName>
        <fullName evidence="1">Uncharacterized protein</fullName>
    </submittedName>
</protein>
<proteinExistence type="predicted"/>
<gene>
    <name evidence="1" type="ORF">VP01_7309g1</name>
</gene>
<name>A0A0L6UD00_9BASI</name>
<dbReference type="Proteomes" id="UP000037035">
    <property type="component" value="Unassembled WGS sequence"/>
</dbReference>